<comment type="caution">
    <text evidence="2">The sequence shown here is derived from an EMBL/GenBank/DDBJ whole genome shotgun (WGS) entry which is preliminary data.</text>
</comment>
<dbReference type="Proteomes" id="UP001597185">
    <property type="component" value="Unassembled WGS sequence"/>
</dbReference>
<gene>
    <name evidence="2" type="ORF">ACFR9T_10870</name>
</gene>
<evidence type="ECO:0000313" key="2">
    <source>
        <dbReference type="EMBL" id="MFD1571085.1"/>
    </source>
</evidence>
<dbReference type="AlphaFoldDB" id="A0ABD6C2B6"/>
<accession>A0ABD6C2B6</accession>
<evidence type="ECO:0000256" key="1">
    <source>
        <dbReference type="SAM" id="MobiDB-lite"/>
    </source>
</evidence>
<feature type="compositionally biased region" description="Basic and acidic residues" evidence="1">
    <location>
        <begin position="11"/>
        <end position="25"/>
    </location>
</feature>
<reference evidence="2 3" key="1">
    <citation type="journal article" date="2019" name="Int. J. Syst. Evol. Microbiol.">
        <title>The Global Catalogue of Microorganisms (GCM) 10K type strain sequencing project: providing services to taxonomists for standard genome sequencing and annotation.</title>
        <authorList>
            <consortium name="The Broad Institute Genomics Platform"/>
            <consortium name="The Broad Institute Genome Sequencing Center for Infectious Disease"/>
            <person name="Wu L."/>
            <person name="Ma J."/>
        </authorList>
    </citation>
    <scope>NUCLEOTIDE SEQUENCE [LARGE SCALE GENOMIC DNA]</scope>
    <source>
        <strain evidence="2 3">CGMCC 1.12689</strain>
    </source>
</reference>
<feature type="region of interest" description="Disordered" evidence="1">
    <location>
        <begin position="1"/>
        <end position="25"/>
    </location>
</feature>
<name>A0ABD6C2B6_9EURY</name>
<organism evidence="2 3">
    <name type="scientific">Halorubrum laminariae</name>
    <dbReference type="NCBI Taxonomy" id="1433523"/>
    <lineage>
        <taxon>Archaea</taxon>
        <taxon>Methanobacteriati</taxon>
        <taxon>Methanobacteriota</taxon>
        <taxon>Stenosarchaea group</taxon>
        <taxon>Halobacteria</taxon>
        <taxon>Halobacteriales</taxon>
        <taxon>Haloferacaceae</taxon>
        <taxon>Halorubrum</taxon>
    </lineage>
</organism>
<protein>
    <submittedName>
        <fullName evidence="2">Uncharacterized protein</fullName>
    </submittedName>
</protein>
<dbReference type="RefSeq" id="WP_256418842.1">
    <property type="nucleotide sequence ID" value="NZ_JANHDL010000009.1"/>
</dbReference>
<proteinExistence type="predicted"/>
<sequence length="40" mass="4456">MAENSTSLEIRSARLKDTPRSEDLKATTSPVARLLAWLRA</sequence>
<evidence type="ECO:0000313" key="3">
    <source>
        <dbReference type="Proteomes" id="UP001597185"/>
    </source>
</evidence>
<dbReference type="EMBL" id="JBHUDB010000007">
    <property type="protein sequence ID" value="MFD1571085.1"/>
    <property type="molecule type" value="Genomic_DNA"/>
</dbReference>
<keyword evidence="3" id="KW-1185">Reference proteome</keyword>